<dbReference type="Pfam" id="PF14833">
    <property type="entry name" value="NAD_binding_11"/>
    <property type="match status" value="1"/>
</dbReference>
<dbReference type="InterPro" id="IPR013328">
    <property type="entry name" value="6PGD_dom2"/>
</dbReference>
<keyword evidence="1" id="KW-0560">Oxidoreductase</keyword>
<organism evidence="5">
    <name type="scientific">marine metagenome</name>
    <dbReference type="NCBI Taxonomy" id="408172"/>
    <lineage>
        <taxon>unclassified sequences</taxon>
        <taxon>metagenomes</taxon>
        <taxon>ecological metagenomes</taxon>
    </lineage>
</organism>
<feature type="domain" description="6-phosphogluconate dehydrogenase NADP-binding" evidence="3">
    <location>
        <begin position="2"/>
        <end position="142"/>
    </location>
</feature>
<dbReference type="GO" id="GO:0005739">
    <property type="term" value="C:mitochondrion"/>
    <property type="evidence" value="ECO:0007669"/>
    <property type="project" value="TreeGrafter"/>
</dbReference>
<dbReference type="InterPro" id="IPR015815">
    <property type="entry name" value="HIBADH-related"/>
</dbReference>
<accession>A0A381YQ65</accession>
<name>A0A381YQ65_9ZZZZ</name>
<dbReference type="GO" id="GO:0051287">
    <property type="term" value="F:NAD binding"/>
    <property type="evidence" value="ECO:0007669"/>
    <property type="project" value="InterPro"/>
</dbReference>
<dbReference type="SUPFAM" id="SSF51735">
    <property type="entry name" value="NAD(P)-binding Rossmann-fold domains"/>
    <property type="match status" value="1"/>
</dbReference>
<evidence type="ECO:0000259" key="4">
    <source>
        <dbReference type="Pfam" id="PF14833"/>
    </source>
</evidence>
<dbReference type="InterPro" id="IPR036291">
    <property type="entry name" value="NAD(P)-bd_dom_sf"/>
</dbReference>
<reference evidence="5" key="1">
    <citation type="submission" date="2018-05" db="EMBL/GenBank/DDBJ databases">
        <authorList>
            <person name="Lanie J.A."/>
            <person name="Ng W.-L."/>
            <person name="Kazmierczak K.M."/>
            <person name="Andrzejewski T.M."/>
            <person name="Davidsen T.M."/>
            <person name="Wayne K.J."/>
            <person name="Tettelin H."/>
            <person name="Glass J.I."/>
            <person name="Rusch D."/>
            <person name="Podicherti R."/>
            <person name="Tsui H.-C.T."/>
            <person name="Winkler M.E."/>
        </authorList>
    </citation>
    <scope>NUCLEOTIDE SEQUENCE</scope>
</reference>
<dbReference type="InterPro" id="IPR029154">
    <property type="entry name" value="HIBADH-like_NADP-bd"/>
</dbReference>
<dbReference type="Gene3D" id="1.10.1040.10">
    <property type="entry name" value="N-(1-d-carboxylethyl)-l-norvaline Dehydrogenase, domain 2"/>
    <property type="match status" value="1"/>
</dbReference>
<evidence type="ECO:0000313" key="5">
    <source>
        <dbReference type="EMBL" id="SVA78637.1"/>
    </source>
</evidence>
<dbReference type="GO" id="GO:0008442">
    <property type="term" value="F:3-hydroxyisobutyrate dehydrogenase activity"/>
    <property type="evidence" value="ECO:0007669"/>
    <property type="project" value="TreeGrafter"/>
</dbReference>
<evidence type="ECO:0008006" key="6">
    <source>
        <dbReference type="Google" id="ProtNLM"/>
    </source>
</evidence>
<sequence length="284" mass="30249">MEAGFSLKVFDLNAKSIESAVSIGASAVDSPTEAATDVAGLITCLASPDQSFQVLGGESGAFKKITPGSTWIEMSTVGVDDIKKLSNHALEYGVHTLEVPVTGGVHKAITGEITLFVGGESEILELHRTALQTMAKTIIHLGKIGNASLVKVITNMLCLIDLVAAGEAMMLAKKGGIDLAQFYEAVCASSGNSVEFEAWSPTILNGTYNTGFTTELALKDLSFVMDLGELHGVPMKLTRMVKELFEASEEKYGHKSWSPHVVKMLEDELGEKLRANGIKSPSTE</sequence>
<dbReference type="GO" id="GO:0006574">
    <property type="term" value="P:L-valine catabolic process"/>
    <property type="evidence" value="ECO:0007669"/>
    <property type="project" value="TreeGrafter"/>
</dbReference>
<dbReference type="PANTHER" id="PTHR22981">
    <property type="entry name" value="3-HYDROXYISOBUTYRATE DEHYDROGENASE-RELATED"/>
    <property type="match status" value="1"/>
</dbReference>
<dbReference type="AlphaFoldDB" id="A0A381YQ65"/>
<feature type="domain" description="3-hydroxyisobutyrate dehydrogenase-like NAD-binding" evidence="4">
    <location>
        <begin position="145"/>
        <end position="258"/>
    </location>
</feature>
<evidence type="ECO:0000256" key="2">
    <source>
        <dbReference type="ARBA" id="ARBA00023027"/>
    </source>
</evidence>
<dbReference type="GO" id="GO:0050661">
    <property type="term" value="F:NADP binding"/>
    <property type="evidence" value="ECO:0007669"/>
    <property type="project" value="InterPro"/>
</dbReference>
<dbReference type="SUPFAM" id="SSF48179">
    <property type="entry name" value="6-phosphogluconate dehydrogenase C-terminal domain-like"/>
    <property type="match status" value="1"/>
</dbReference>
<evidence type="ECO:0000256" key="1">
    <source>
        <dbReference type="ARBA" id="ARBA00023002"/>
    </source>
</evidence>
<protein>
    <recommendedName>
        <fullName evidence="6">3-hydroxyisobutyrate dehydrogenase-like NAD-binding domain-containing protein</fullName>
    </recommendedName>
</protein>
<dbReference type="Gene3D" id="3.40.50.720">
    <property type="entry name" value="NAD(P)-binding Rossmann-like Domain"/>
    <property type="match status" value="1"/>
</dbReference>
<dbReference type="InterPro" id="IPR006115">
    <property type="entry name" value="6PGDH_NADP-bd"/>
</dbReference>
<dbReference type="InterPro" id="IPR008927">
    <property type="entry name" value="6-PGluconate_DH-like_C_sf"/>
</dbReference>
<dbReference type="EMBL" id="UINC01018672">
    <property type="protein sequence ID" value="SVA78637.1"/>
    <property type="molecule type" value="Genomic_DNA"/>
</dbReference>
<dbReference type="PANTHER" id="PTHR22981:SF84">
    <property type="entry name" value="3-HYDROXYISOBUTYRATE DEHYDROGENASE"/>
    <property type="match status" value="1"/>
</dbReference>
<dbReference type="PIRSF" id="PIRSF000103">
    <property type="entry name" value="HIBADH"/>
    <property type="match status" value="1"/>
</dbReference>
<dbReference type="Pfam" id="PF03446">
    <property type="entry name" value="NAD_binding_2"/>
    <property type="match status" value="1"/>
</dbReference>
<keyword evidence="2" id="KW-0520">NAD</keyword>
<proteinExistence type="predicted"/>
<gene>
    <name evidence="5" type="ORF">METZ01_LOCUS131491</name>
</gene>
<evidence type="ECO:0000259" key="3">
    <source>
        <dbReference type="Pfam" id="PF03446"/>
    </source>
</evidence>